<accession>A0ABR4XJR0</accession>
<protein>
    <submittedName>
        <fullName evidence="2">Uncharacterized protein</fullName>
    </submittedName>
</protein>
<evidence type="ECO:0000313" key="3">
    <source>
        <dbReference type="Proteomes" id="UP000030101"/>
    </source>
</evidence>
<evidence type="ECO:0000313" key="2">
    <source>
        <dbReference type="EMBL" id="KGN91929.1"/>
    </source>
</evidence>
<dbReference type="EMBL" id="JQZV01000013">
    <property type="protein sequence ID" value="KGN91929.1"/>
    <property type="molecule type" value="Genomic_DNA"/>
</dbReference>
<proteinExistence type="predicted"/>
<reference evidence="2 3" key="1">
    <citation type="submission" date="2014-08" db="EMBL/GenBank/DDBJ databases">
        <title>Porphyromonas canoris strain:OH2762 Genome sequencing.</title>
        <authorList>
            <person name="Wallis C."/>
            <person name="Deusch O."/>
            <person name="O'Flynn C."/>
            <person name="Davis I."/>
            <person name="Jospin G."/>
            <person name="Darling A.E."/>
            <person name="Coil D.A."/>
            <person name="Alexiev A."/>
            <person name="Horsfall A."/>
            <person name="Kirkwood N."/>
            <person name="Harris S."/>
            <person name="Eisen J.A."/>
        </authorList>
    </citation>
    <scope>NUCLEOTIDE SEQUENCE [LARGE SCALE GENOMIC DNA]</scope>
    <source>
        <strain evidence="3">COT-108 OH2762</strain>
    </source>
</reference>
<keyword evidence="3" id="KW-1185">Reference proteome</keyword>
<keyword evidence="1" id="KW-1133">Transmembrane helix</keyword>
<feature type="transmembrane region" description="Helical" evidence="1">
    <location>
        <begin position="42"/>
        <end position="61"/>
    </location>
</feature>
<sequence>MKKREERVWQKNRENKLCLLPQRNQTILFPAARALFGAYSALFQNLLIYIGMASGASLSSLNRKRQALQRS</sequence>
<organism evidence="2 3">
    <name type="scientific">Porphyromonas canoris</name>
    <dbReference type="NCBI Taxonomy" id="36875"/>
    <lineage>
        <taxon>Bacteria</taxon>
        <taxon>Pseudomonadati</taxon>
        <taxon>Bacteroidota</taxon>
        <taxon>Bacteroidia</taxon>
        <taxon>Bacteroidales</taxon>
        <taxon>Porphyromonadaceae</taxon>
        <taxon>Porphyromonas</taxon>
    </lineage>
</organism>
<name>A0ABR4XJR0_9PORP</name>
<comment type="caution">
    <text evidence="2">The sequence shown here is derived from an EMBL/GenBank/DDBJ whole genome shotgun (WGS) entry which is preliminary data.</text>
</comment>
<gene>
    <name evidence="2" type="ORF">HQ43_07655</name>
</gene>
<evidence type="ECO:0000256" key="1">
    <source>
        <dbReference type="SAM" id="Phobius"/>
    </source>
</evidence>
<dbReference type="Proteomes" id="UP000030101">
    <property type="component" value="Unassembled WGS sequence"/>
</dbReference>
<keyword evidence="1" id="KW-0812">Transmembrane</keyword>
<keyword evidence="1" id="KW-0472">Membrane</keyword>